<sequence>MHVISGVRDPAVSFPLDIAIDDAGERRQANRAVAVSAAGLAVTGLVELAIALVSGSVALLGDALHNLSDVSTSALVFVGFRASRKIPTDRYPYGYERAEDLAGIGVALVIWGSAAVAGFESVTKLLRHGATGHVGWGIAAAAVGIAGNQLVARYKLAVGRRIRSATMVADAKHSWLDALSSAGAMLGLIGVALGWGWADAVAGIVVTGFICHVGWEVTADIAHRLLDGVDPEVVTAAETVAATVQGVRHAHARARWTGRTLRVEVEGFLDPDTSLADTDRIGRAVAAALAPKIPEMQSFTWAARAAS</sequence>
<protein>
    <submittedName>
        <fullName evidence="9">Cation transporter</fullName>
    </submittedName>
</protein>
<evidence type="ECO:0000256" key="7">
    <source>
        <dbReference type="SAM" id="Phobius"/>
    </source>
</evidence>
<proteinExistence type="inferred from homology"/>
<dbReference type="GO" id="GO:0008324">
    <property type="term" value="F:monoatomic cation transmembrane transporter activity"/>
    <property type="evidence" value="ECO:0007669"/>
    <property type="project" value="InterPro"/>
</dbReference>
<dbReference type="PANTHER" id="PTHR43840">
    <property type="entry name" value="MITOCHONDRIAL METAL TRANSPORTER 1-RELATED"/>
    <property type="match status" value="1"/>
</dbReference>
<dbReference type="InterPro" id="IPR036837">
    <property type="entry name" value="Cation_efflux_CTD_sf"/>
</dbReference>
<evidence type="ECO:0000256" key="6">
    <source>
        <dbReference type="ARBA" id="ARBA00023136"/>
    </source>
</evidence>
<dbReference type="EMBL" id="LQPR01000055">
    <property type="protein sequence ID" value="ORW68060.1"/>
    <property type="molecule type" value="Genomic_DNA"/>
</dbReference>
<dbReference type="Pfam" id="PF01545">
    <property type="entry name" value="Cation_efflux"/>
    <property type="match status" value="1"/>
</dbReference>
<feature type="transmembrane region" description="Helical" evidence="7">
    <location>
        <begin position="134"/>
        <end position="154"/>
    </location>
</feature>
<dbReference type="InterPro" id="IPR050291">
    <property type="entry name" value="CDF_Transporter"/>
</dbReference>
<comment type="caution">
    <text evidence="9">The sequence shown here is derived from an EMBL/GenBank/DDBJ whole genome shotgun (WGS) entry which is preliminary data.</text>
</comment>
<dbReference type="InterPro" id="IPR002524">
    <property type="entry name" value="Cation_efflux"/>
</dbReference>
<dbReference type="InterPro" id="IPR058533">
    <property type="entry name" value="Cation_efflux_TM"/>
</dbReference>
<dbReference type="SUPFAM" id="SSF160240">
    <property type="entry name" value="Cation efflux protein cytoplasmic domain-like"/>
    <property type="match status" value="1"/>
</dbReference>
<keyword evidence="6 7" id="KW-0472">Membrane</keyword>
<evidence type="ECO:0000256" key="2">
    <source>
        <dbReference type="ARBA" id="ARBA00008114"/>
    </source>
</evidence>
<feature type="transmembrane region" description="Helical" evidence="7">
    <location>
        <begin position="101"/>
        <end position="122"/>
    </location>
</feature>
<evidence type="ECO:0000256" key="5">
    <source>
        <dbReference type="ARBA" id="ARBA00022989"/>
    </source>
</evidence>
<dbReference type="InterPro" id="IPR027469">
    <property type="entry name" value="Cation_efflux_TMD_sf"/>
</dbReference>
<name>A0AAJ3NLW3_9MYCO</name>
<reference evidence="9 10" key="1">
    <citation type="submission" date="2016-01" db="EMBL/GenBank/DDBJ databases">
        <title>The new phylogeny of the genus Mycobacterium.</title>
        <authorList>
            <person name="Tarcisio F."/>
            <person name="Conor M."/>
            <person name="Antonella G."/>
            <person name="Elisabetta G."/>
            <person name="Giulia F.S."/>
            <person name="Sara T."/>
            <person name="Anna F."/>
            <person name="Clotilde B."/>
            <person name="Roberto B."/>
            <person name="Veronica D.S."/>
            <person name="Fabio R."/>
            <person name="Monica P."/>
            <person name="Olivier J."/>
            <person name="Enrico T."/>
            <person name="Nicola S."/>
        </authorList>
    </citation>
    <scope>NUCLEOTIDE SEQUENCE [LARGE SCALE GENOMIC DNA]</scope>
    <source>
        <strain evidence="9 10">DSM 44616</strain>
    </source>
</reference>
<dbReference type="SUPFAM" id="SSF161111">
    <property type="entry name" value="Cation efflux protein transmembrane domain-like"/>
    <property type="match status" value="1"/>
</dbReference>
<feature type="transmembrane region" description="Helical" evidence="7">
    <location>
        <begin position="63"/>
        <end position="80"/>
    </location>
</feature>
<dbReference type="PANTHER" id="PTHR43840:SF15">
    <property type="entry name" value="MITOCHONDRIAL METAL TRANSPORTER 1-RELATED"/>
    <property type="match status" value="1"/>
</dbReference>
<feature type="domain" description="Cation efflux protein transmembrane" evidence="8">
    <location>
        <begin position="35"/>
        <end position="220"/>
    </location>
</feature>
<keyword evidence="3" id="KW-0813">Transport</keyword>
<keyword evidence="5 7" id="KW-1133">Transmembrane helix</keyword>
<evidence type="ECO:0000313" key="9">
    <source>
        <dbReference type="EMBL" id="ORW68060.1"/>
    </source>
</evidence>
<dbReference type="Proteomes" id="UP000193387">
    <property type="component" value="Unassembled WGS sequence"/>
</dbReference>
<feature type="transmembrane region" description="Helical" evidence="7">
    <location>
        <begin position="175"/>
        <end position="197"/>
    </location>
</feature>
<evidence type="ECO:0000313" key="10">
    <source>
        <dbReference type="Proteomes" id="UP000193387"/>
    </source>
</evidence>
<keyword evidence="4 7" id="KW-0812">Transmembrane</keyword>
<accession>A0AAJ3NLW3</accession>
<dbReference type="NCBIfam" id="TIGR01297">
    <property type="entry name" value="CDF"/>
    <property type="match status" value="1"/>
</dbReference>
<dbReference type="FunFam" id="1.20.1510.10:FF:000006">
    <property type="entry name" value="Divalent cation efflux transporter"/>
    <property type="match status" value="1"/>
</dbReference>
<dbReference type="Gene3D" id="3.30.70.1350">
    <property type="entry name" value="Cation efflux protein, cytoplasmic domain"/>
    <property type="match status" value="1"/>
</dbReference>
<evidence type="ECO:0000256" key="4">
    <source>
        <dbReference type="ARBA" id="ARBA00022692"/>
    </source>
</evidence>
<dbReference type="Gene3D" id="1.20.1510.10">
    <property type="entry name" value="Cation efflux protein transmembrane domain"/>
    <property type="match status" value="1"/>
</dbReference>
<feature type="transmembrane region" description="Helical" evidence="7">
    <location>
        <begin position="32"/>
        <end position="57"/>
    </location>
</feature>
<comment type="subcellular location">
    <subcellularLocation>
        <location evidence="1">Membrane</location>
        <topology evidence="1">Multi-pass membrane protein</topology>
    </subcellularLocation>
</comment>
<keyword evidence="10" id="KW-1185">Reference proteome</keyword>
<evidence type="ECO:0000256" key="3">
    <source>
        <dbReference type="ARBA" id="ARBA00022448"/>
    </source>
</evidence>
<evidence type="ECO:0000259" key="8">
    <source>
        <dbReference type="Pfam" id="PF01545"/>
    </source>
</evidence>
<dbReference type="GO" id="GO:0016020">
    <property type="term" value="C:membrane"/>
    <property type="evidence" value="ECO:0007669"/>
    <property type="project" value="UniProtKB-SubCell"/>
</dbReference>
<evidence type="ECO:0000256" key="1">
    <source>
        <dbReference type="ARBA" id="ARBA00004141"/>
    </source>
</evidence>
<organism evidence="9 10">
    <name type="scientific">Mycobacterium saskatchewanense</name>
    <dbReference type="NCBI Taxonomy" id="220927"/>
    <lineage>
        <taxon>Bacteria</taxon>
        <taxon>Bacillati</taxon>
        <taxon>Actinomycetota</taxon>
        <taxon>Actinomycetes</taxon>
        <taxon>Mycobacteriales</taxon>
        <taxon>Mycobacteriaceae</taxon>
        <taxon>Mycobacterium</taxon>
        <taxon>Mycobacterium simiae complex</taxon>
    </lineage>
</organism>
<dbReference type="RefSeq" id="WP_085257582.1">
    <property type="nucleotide sequence ID" value="NZ_AP022573.1"/>
</dbReference>
<dbReference type="AlphaFoldDB" id="A0AAJ3NLW3"/>
<gene>
    <name evidence="9" type="ORF">AWC23_21765</name>
</gene>
<comment type="similarity">
    <text evidence="2">Belongs to the cation diffusion facilitator (CDF) transporter (TC 2.A.4) family.</text>
</comment>